<sequence>MSVNDGLEITPVLSVTDKPLGYQMSPCRLAKSHRLPYLPLLLASPLHHENDPIPHREPIEVVELPLPPVAPSNNPGACSPAINPRGTGCIGQTTELRNGNFLPDNKHIVATVNFTGAPVCPDPSCIYTGVQLIVVKVDGRLFPNGDPWKCITCGVSPTNRNGSTDLLEYPQAFKDGKRVLAGNNIIDCGAILSSARCTPRTTHIYPIRWQTTPDNSGPGGTIRELRIHPDNVHLGFSSFTVTPGGRLGQFAYFARLKFNPAPRAGLPLVPRYDLEKVHRLYDPDAPRQITVDEQTKTLSINNKAISIGELRGFSGRGTEITYVGSNWESSNFDIFAVEISTGEVRRITQHPGYVDPIDISADDQWAVTLDTRSTNRTMFIAGMRHIPPLTDLVSSTATASIRNNGQRRFFQPWLLDHAGERGGYFGQQINGAGDGTTGSVNDPQWNAQADPRWSFDGTMIAYYQTLTVPPQCGGANPLLCPVSTAEGGRTYRIMLATLTSRKPANLKPLLPISDTIPWGTLYVPGEPNPIIPHPPPGSYRLNGSVSGYAEVELVENSARSDLQAVAVTYHDYSDGSGVVLSGSENVTTTALSSTLQQVDWYSDLRSRGIRTNSSSSKITGPDGFHLRIDVMETVFEANGTLTTTVDGVVFPQPFNFT</sequence>
<dbReference type="InterPro" id="IPR011042">
    <property type="entry name" value="6-blade_b-propeller_TolB-like"/>
</dbReference>
<proteinExistence type="predicted"/>
<gene>
    <name evidence="1" type="ORF">BJX63DRAFT_426395</name>
</gene>
<comment type="caution">
    <text evidence="1">The sequence shown here is derived from an EMBL/GenBank/DDBJ whole genome shotgun (WGS) entry which is preliminary data.</text>
</comment>
<protein>
    <recommendedName>
        <fullName evidence="3">Saponin hydrolase</fullName>
    </recommendedName>
</protein>
<accession>A0ABR4GU31</accession>
<organism evidence="1 2">
    <name type="scientific">Aspergillus granulosus</name>
    <dbReference type="NCBI Taxonomy" id="176169"/>
    <lineage>
        <taxon>Eukaryota</taxon>
        <taxon>Fungi</taxon>
        <taxon>Dikarya</taxon>
        <taxon>Ascomycota</taxon>
        <taxon>Pezizomycotina</taxon>
        <taxon>Eurotiomycetes</taxon>
        <taxon>Eurotiomycetidae</taxon>
        <taxon>Eurotiales</taxon>
        <taxon>Aspergillaceae</taxon>
        <taxon>Aspergillus</taxon>
        <taxon>Aspergillus subgen. Nidulantes</taxon>
    </lineage>
</organism>
<dbReference type="Gene3D" id="2.120.10.30">
    <property type="entry name" value="TolB, C-terminal domain"/>
    <property type="match status" value="1"/>
</dbReference>
<keyword evidence="2" id="KW-1185">Reference proteome</keyword>
<name>A0ABR4GU31_9EURO</name>
<evidence type="ECO:0000313" key="1">
    <source>
        <dbReference type="EMBL" id="KAL2801990.1"/>
    </source>
</evidence>
<evidence type="ECO:0000313" key="2">
    <source>
        <dbReference type="Proteomes" id="UP001610334"/>
    </source>
</evidence>
<reference evidence="1 2" key="1">
    <citation type="submission" date="2024-07" db="EMBL/GenBank/DDBJ databases">
        <title>Section-level genome sequencing and comparative genomics of Aspergillus sections Usti and Cavernicolus.</title>
        <authorList>
            <consortium name="Lawrence Berkeley National Laboratory"/>
            <person name="Nybo J.L."/>
            <person name="Vesth T.C."/>
            <person name="Theobald S."/>
            <person name="Frisvad J.C."/>
            <person name="Larsen T.O."/>
            <person name="Kjaerboelling I."/>
            <person name="Rothschild-Mancinelli K."/>
            <person name="Lyhne E.K."/>
            <person name="Kogle M.E."/>
            <person name="Barry K."/>
            <person name="Clum A."/>
            <person name="Na H."/>
            <person name="Ledsgaard L."/>
            <person name="Lin J."/>
            <person name="Lipzen A."/>
            <person name="Kuo A."/>
            <person name="Riley R."/>
            <person name="Mondo S."/>
            <person name="Labutti K."/>
            <person name="Haridas S."/>
            <person name="Pangalinan J."/>
            <person name="Salamov A.A."/>
            <person name="Simmons B.A."/>
            <person name="Magnuson J.K."/>
            <person name="Chen J."/>
            <person name="Drula E."/>
            <person name="Henrissat B."/>
            <person name="Wiebenga A."/>
            <person name="Lubbers R.J."/>
            <person name="Gomes A.C."/>
            <person name="Makela M.R."/>
            <person name="Stajich J."/>
            <person name="Grigoriev I.V."/>
            <person name="Mortensen U.H."/>
            <person name="De Vries R.P."/>
            <person name="Baker S.E."/>
            <person name="Andersen M.R."/>
        </authorList>
    </citation>
    <scope>NUCLEOTIDE SEQUENCE [LARGE SCALE GENOMIC DNA]</scope>
    <source>
        <strain evidence="1 2">CBS 588.65</strain>
    </source>
</reference>
<dbReference type="Proteomes" id="UP001610334">
    <property type="component" value="Unassembled WGS sequence"/>
</dbReference>
<evidence type="ECO:0008006" key="3">
    <source>
        <dbReference type="Google" id="ProtNLM"/>
    </source>
</evidence>
<dbReference type="SUPFAM" id="SSF82171">
    <property type="entry name" value="DPP6 N-terminal domain-like"/>
    <property type="match status" value="1"/>
</dbReference>
<dbReference type="EMBL" id="JBFXLT010000219">
    <property type="protein sequence ID" value="KAL2801990.1"/>
    <property type="molecule type" value="Genomic_DNA"/>
</dbReference>